<dbReference type="PANTHER" id="PTHR43798:SF31">
    <property type="entry name" value="AB HYDROLASE SUPERFAMILY PROTEIN YCLE"/>
    <property type="match status" value="1"/>
</dbReference>
<evidence type="ECO:0000256" key="2">
    <source>
        <dbReference type="SAM" id="MobiDB-lite"/>
    </source>
</evidence>
<dbReference type="Pfam" id="PF00561">
    <property type="entry name" value="Abhydrolase_1"/>
    <property type="match status" value="1"/>
</dbReference>
<evidence type="ECO:0000313" key="4">
    <source>
        <dbReference type="EMBL" id="AZZ52719.1"/>
    </source>
</evidence>
<accession>A0A3Q9URX6</accession>
<dbReference type="AlphaFoldDB" id="A0A3Q9URX6"/>
<name>A0A3Q9URX6_9MICO</name>
<feature type="region of interest" description="Disordered" evidence="2">
    <location>
        <begin position="1"/>
        <end position="214"/>
    </location>
</feature>
<feature type="compositionally biased region" description="Basic residues" evidence="2">
    <location>
        <begin position="158"/>
        <end position="167"/>
    </location>
</feature>
<dbReference type="EMBL" id="CP028137">
    <property type="protein sequence ID" value="AZZ52719.1"/>
    <property type="molecule type" value="Genomic_DNA"/>
</dbReference>
<dbReference type="GO" id="GO:0016020">
    <property type="term" value="C:membrane"/>
    <property type="evidence" value="ECO:0007669"/>
    <property type="project" value="TreeGrafter"/>
</dbReference>
<dbReference type="PRINTS" id="PR00111">
    <property type="entry name" value="ABHYDROLASE"/>
</dbReference>
<dbReference type="InterPro" id="IPR000073">
    <property type="entry name" value="AB_hydrolase_1"/>
</dbReference>
<feature type="compositionally biased region" description="Basic residues" evidence="2">
    <location>
        <begin position="176"/>
        <end position="190"/>
    </location>
</feature>
<evidence type="ECO:0000259" key="3">
    <source>
        <dbReference type="Pfam" id="PF00561"/>
    </source>
</evidence>
<dbReference type="Gene3D" id="3.40.50.1820">
    <property type="entry name" value="alpha/beta hydrolase"/>
    <property type="match status" value="1"/>
</dbReference>
<dbReference type="PANTHER" id="PTHR43798">
    <property type="entry name" value="MONOACYLGLYCEROL LIPASE"/>
    <property type="match status" value="1"/>
</dbReference>
<dbReference type="Proteomes" id="UP000285317">
    <property type="component" value="Chromosome"/>
</dbReference>
<dbReference type="KEGG" id="rfs:C1I64_12145"/>
<proteinExistence type="predicted"/>
<feature type="compositionally biased region" description="Basic residues" evidence="2">
    <location>
        <begin position="31"/>
        <end position="67"/>
    </location>
</feature>
<sequence length="466" mass="50981">MGARSAALVPLGDATRLRGREAAAPPPSGRRLLRPRRLAARPLAGHHRDRRRAPVLPRGHRPRRARQALRLELQRQRLHRPRPRSRAGDRRLGAPRARHRAEQHPLPREPGAPAPGHPRRDRPPRGRPPRALRDQDDLEAVAQHPAPLPAPGLLAAVRPRRRAHPRRLGAAPRLRADRRRPRVPLGRPRRGRDPRAGPPRRHADGRAARENPRGPAVTALLLHGLGGDRSQPLGLLRAALPAGTEVIAPDVRAHGASELIGGAADFSLDALADEVTEHVIRAGAAHKPLTVLGISMGAAIALRLASRKVLPIDRAVFVRPAFTAEPLPDNLTVFPVIAQLLHDHGAKRGERLFRASGLFERAAEVSPASAEALCLQFRSPQAQERAVRLAEIPRNAAYRDSGELGEVIARTLVIAADRDPVHPVAVAEQWARALPDADLEQVPSRDAGLAQQQERIRGHVREWLGR</sequence>
<dbReference type="InterPro" id="IPR050266">
    <property type="entry name" value="AB_hydrolase_sf"/>
</dbReference>
<protein>
    <recommendedName>
        <fullName evidence="3">AB hydrolase-1 domain-containing protein</fullName>
    </recommendedName>
</protein>
<feature type="domain" description="AB hydrolase-1" evidence="3">
    <location>
        <begin position="220"/>
        <end position="442"/>
    </location>
</feature>
<dbReference type="GO" id="GO:0016787">
    <property type="term" value="F:hydrolase activity"/>
    <property type="evidence" value="ECO:0007669"/>
    <property type="project" value="UniProtKB-KW"/>
</dbReference>
<reference evidence="4 5" key="1">
    <citation type="submission" date="2018-03" db="EMBL/GenBank/DDBJ databases">
        <title>Bacteriophage NCPPB3778 and a type I-E CRISPR drive the evolution of the US Biological Select Agent, Rathayibacter toxicus.</title>
        <authorList>
            <person name="Davis E.W.II."/>
            <person name="Tabima J.F."/>
            <person name="Weisberg A.J."/>
            <person name="Dantas Lopes L."/>
            <person name="Wiseman M.S."/>
            <person name="Wiseman M.S."/>
            <person name="Pupko T."/>
            <person name="Belcher M.S."/>
            <person name="Sechler A.J."/>
            <person name="Tancos M.A."/>
            <person name="Schroeder B.K."/>
            <person name="Murray T.D."/>
            <person name="Luster D.G."/>
            <person name="Schneider W.L."/>
            <person name="Rogers E."/>
            <person name="Andreote F.D."/>
            <person name="Grunwald N.J."/>
            <person name="Putnam M.L."/>
            <person name="Chang J.H."/>
        </authorList>
    </citation>
    <scope>NUCLEOTIDE SEQUENCE [LARGE SCALE GENOMIC DNA]</scope>
    <source>
        <strain evidence="4 5">DSM 15932</strain>
    </source>
</reference>
<organism evidence="4 5">
    <name type="scientific">Rathayibacter festucae DSM 15932</name>
    <dbReference type="NCBI Taxonomy" id="1328866"/>
    <lineage>
        <taxon>Bacteria</taxon>
        <taxon>Bacillati</taxon>
        <taxon>Actinomycetota</taxon>
        <taxon>Actinomycetes</taxon>
        <taxon>Micrococcales</taxon>
        <taxon>Microbacteriaceae</taxon>
        <taxon>Rathayibacter</taxon>
    </lineage>
</organism>
<feature type="compositionally biased region" description="Basic residues" evidence="2">
    <location>
        <begin position="76"/>
        <end position="85"/>
    </location>
</feature>
<dbReference type="InterPro" id="IPR029058">
    <property type="entry name" value="AB_hydrolase_fold"/>
</dbReference>
<evidence type="ECO:0000313" key="5">
    <source>
        <dbReference type="Proteomes" id="UP000285317"/>
    </source>
</evidence>
<feature type="compositionally biased region" description="Basic and acidic residues" evidence="2">
    <location>
        <begin position="191"/>
        <end position="212"/>
    </location>
</feature>
<feature type="compositionally biased region" description="Basic residues" evidence="2">
    <location>
        <begin position="117"/>
        <end position="130"/>
    </location>
</feature>
<dbReference type="SUPFAM" id="SSF53474">
    <property type="entry name" value="alpha/beta-Hydrolases"/>
    <property type="match status" value="1"/>
</dbReference>
<evidence type="ECO:0000256" key="1">
    <source>
        <dbReference type="ARBA" id="ARBA00022801"/>
    </source>
</evidence>
<gene>
    <name evidence="4" type="ORF">C1I64_12145</name>
</gene>
<keyword evidence="1" id="KW-0378">Hydrolase</keyword>